<evidence type="ECO:0000313" key="4">
    <source>
        <dbReference type="Proteomes" id="UP000305067"/>
    </source>
</evidence>
<evidence type="ECO:0000313" key="3">
    <source>
        <dbReference type="EMBL" id="TFK97514.1"/>
    </source>
</evidence>
<reference evidence="3 4" key="1">
    <citation type="journal article" date="2019" name="Nat. Ecol. Evol.">
        <title>Megaphylogeny resolves global patterns of mushroom evolution.</title>
        <authorList>
            <person name="Varga T."/>
            <person name="Krizsan K."/>
            <person name="Foldi C."/>
            <person name="Dima B."/>
            <person name="Sanchez-Garcia M."/>
            <person name="Sanchez-Ramirez S."/>
            <person name="Szollosi G.J."/>
            <person name="Szarkandi J.G."/>
            <person name="Papp V."/>
            <person name="Albert L."/>
            <person name="Andreopoulos W."/>
            <person name="Angelini C."/>
            <person name="Antonin V."/>
            <person name="Barry K.W."/>
            <person name="Bougher N.L."/>
            <person name="Buchanan P."/>
            <person name="Buyck B."/>
            <person name="Bense V."/>
            <person name="Catcheside P."/>
            <person name="Chovatia M."/>
            <person name="Cooper J."/>
            <person name="Damon W."/>
            <person name="Desjardin D."/>
            <person name="Finy P."/>
            <person name="Geml J."/>
            <person name="Haridas S."/>
            <person name="Hughes K."/>
            <person name="Justo A."/>
            <person name="Karasinski D."/>
            <person name="Kautmanova I."/>
            <person name="Kiss B."/>
            <person name="Kocsube S."/>
            <person name="Kotiranta H."/>
            <person name="LaButti K.M."/>
            <person name="Lechner B.E."/>
            <person name="Liimatainen K."/>
            <person name="Lipzen A."/>
            <person name="Lukacs Z."/>
            <person name="Mihaltcheva S."/>
            <person name="Morgado L.N."/>
            <person name="Niskanen T."/>
            <person name="Noordeloos M.E."/>
            <person name="Ohm R.A."/>
            <person name="Ortiz-Santana B."/>
            <person name="Ovrebo C."/>
            <person name="Racz N."/>
            <person name="Riley R."/>
            <person name="Savchenko A."/>
            <person name="Shiryaev A."/>
            <person name="Soop K."/>
            <person name="Spirin V."/>
            <person name="Szebenyi C."/>
            <person name="Tomsovsky M."/>
            <person name="Tulloss R.E."/>
            <person name="Uehling J."/>
            <person name="Grigoriev I.V."/>
            <person name="Vagvolgyi C."/>
            <person name="Papp T."/>
            <person name="Martin F.M."/>
            <person name="Miettinen O."/>
            <person name="Hibbett D.S."/>
            <person name="Nagy L.G."/>
        </authorList>
    </citation>
    <scope>NUCLEOTIDE SEQUENCE [LARGE SCALE GENOMIC DNA]</scope>
    <source>
        <strain evidence="3 4">CBS 309.79</strain>
    </source>
</reference>
<feature type="transmembrane region" description="Helical" evidence="1">
    <location>
        <begin position="231"/>
        <end position="250"/>
    </location>
</feature>
<dbReference type="InterPro" id="IPR045338">
    <property type="entry name" value="DUF6535"/>
</dbReference>
<keyword evidence="1" id="KW-0812">Transmembrane</keyword>
<keyword evidence="4" id="KW-1185">Reference proteome</keyword>
<keyword evidence="1" id="KW-0472">Membrane</keyword>
<organism evidence="3 4">
    <name type="scientific">Pterulicium gracile</name>
    <dbReference type="NCBI Taxonomy" id="1884261"/>
    <lineage>
        <taxon>Eukaryota</taxon>
        <taxon>Fungi</taxon>
        <taxon>Dikarya</taxon>
        <taxon>Basidiomycota</taxon>
        <taxon>Agaricomycotina</taxon>
        <taxon>Agaricomycetes</taxon>
        <taxon>Agaricomycetidae</taxon>
        <taxon>Agaricales</taxon>
        <taxon>Pleurotineae</taxon>
        <taxon>Pterulaceae</taxon>
        <taxon>Pterulicium</taxon>
    </lineage>
</organism>
<dbReference type="Proteomes" id="UP000305067">
    <property type="component" value="Unassembled WGS sequence"/>
</dbReference>
<dbReference type="Pfam" id="PF20153">
    <property type="entry name" value="DUF6535"/>
    <property type="match status" value="1"/>
</dbReference>
<protein>
    <recommendedName>
        <fullName evidence="2">DUF6535 domain-containing protein</fullName>
    </recommendedName>
</protein>
<dbReference type="AlphaFoldDB" id="A0A5C3Q5W5"/>
<evidence type="ECO:0000256" key="1">
    <source>
        <dbReference type="SAM" id="Phobius"/>
    </source>
</evidence>
<accession>A0A5C3Q5W5</accession>
<feature type="transmembrane region" description="Helical" evidence="1">
    <location>
        <begin position="155"/>
        <end position="178"/>
    </location>
</feature>
<evidence type="ECO:0000259" key="2">
    <source>
        <dbReference type="Pfam" id="PF20153"/>
    </source>
</evidence>
<proteinExistence type="predicted"/>
<name>A0A5C3Q5W5_9AGAR</name>
<dbReference type="EMBL" id="ML178847">
    <property type="protein sequence ID" value="TFK97514.1"/>
    <property type="molecule type" value="Genomic_DNA"/>
</dbReference>
<gene>
    <name evidence="3" type="ORF">BDV98DRAFT_513876</name>
</gene>
<feature type="transmembrane region" description="Helical" evidence="1">
    <location>
        <begin position="284"/>
        <end position="309"/>
    </location>
</feature>
<sequence>MDDSGKANGPQEDDDGGLAKLLAALGPEECYEILEVSSTGVQKLDSLPEKSTGPTHRRAFILRRKTTEQKLREAAVFTNAGKVFSCCVIFRSVVSAILLLPAQGSGDRYDYEKKYPQDEEGKGMDPNARVWRVYLDESGQFDLDMVEGIKDTVDVMLVSAGLFSAIVSTLVGQAYMALQQDFMKVTSSLLMELIEVQRAIATQSPIASIPRSSLNLDSPHTSTSTDRWVCGMWFTSLAISVSTALIAVLIKQWIQAYVAPTFGTPQDRSRVRHFRYMGMEAWRVPLIVGLLPILLHLSLFLFLTGLIILL</sequence>
<keyword evidence="1" id="KW-1133">Transmembrane helix</keyword>
<feature type="non-terminal residue" evidence="3">
    <location>
        <position position="310"/>
    </location>
</feature>
<feature type="domain" description="DUF6535" evidence="2">
    <location>
        <begin position="131"/>
        <end position="310"/>
    </location>
</feature>